<dbReference type="AlphaFoldDB" id="A0A1Y3KPG9"/>
<name>A0A1Y3KPG9_PSEPU</name>
<accession>A0A1Y3KPG9</accession>
<evidence type="ECO:0000313" key="2">
    <source>
        <dbReference type="Proteomes" id="UP000196082"/>
    </source>
</evidence>
<organism evidence="1 2">
    <name type="scientific">Pseudomonas putida</name>
    <name type="common">Arthrobacter siderocapsulatus</name>
    <dbReference type="NCBI Taxonomy" id="303"/>
    <lineage>
        <taxon>Bacteria</taxon>
        <taxon>Pseudomonadati</taxon>
        <taxon>Pseudomonadota</taxon>
        <taxon>Gammaproteobacteria</taxon>
        <taxon>Pseudomonadales</taxon>
        <taxon>Pseudomonadaceae</taxon>
        <taxon>Pseudomonas</taxon>
    </lineage>
</organism>
<dbReference type="Proteomes" id="UP000196082">
    <property type="component" value="Unassembled WGS sequence"/>
</dbReference>
<dbReference type="EMBL" id="NFSB01000086">
    <property type="protein sequence ID" value="OUM26974.1"/>
    <property type="molecule type" value="Genomic_DNA"/>
</dbReference>
<proteinExistence type="predicted"/>
<comment type="caution">
    <text evidence="1">The sequence shown here is derived from an EMBL/GenBank/DDBJ whole genome shotgun (WGS) entry which is preliminary data.</text>
</comment>
<evidence type="ECO:0000313" key="1">
    <source>
        <dbReference type="EMBL" id="OUM26974.1"/>
    </source>
</evidence>
<reference evidence="1 2" key="1">
    <citation type="submission" date="2017-05" db="EMBL/GenBank/DDBJ databases">
        <title>Whole genome sequence of Pseudomonas putida isolate 1312 commercialized as a biostimulant.</title>
        <authorList>
            <person name="Crovadore J."/>
            <person name="Blanc P."/>
            <person name="Chablais R."/>
            <person name="Cochard B."/>
            <person name="Grizard D."/>
            <person name="Lefort F."/>
        </authorList>
    </citation>
    <scope>NUCLEOTIDE SEQUENCE [LARGE SCALE GENOMIC DNA]</scope>
    <source>
        <strain evidence="1 2">1312</strain>
    </source>
</reference>
<sequence length="166" mass="19039">MLILRGLLGRCDRECLDMKAHHHALVLRRLRRRESGGGLTRQAVNIRTQLITFPFKVNPGIGKCRGYWNCQLGKLHLLQRFVVLLESVCIHPIILYHIRSRCRPMHLDLAALQHVVFHMDASLQGNFEHFASARVPLFDAYNLPCSNAVGLTQLQPQVGQEFFTYL</sequence>
<gene>
    <name evidence="1" type="ORF">B8W72_22660</name>
</gene>
<protein>
    <submittedName>
        <fullName evidence="1">Uncharacterized protein</fullName>
    </submittedName>
</protein>